<proteinExistence type="predicted"/>
<gene>
    <name evidence="2" type="ORF">COL8621_03195</name>
</gene>
<dbReference type="InterPro" id="IPR010642">
    <property type="entry name" value="Invasion_prot_B"/>
</dbReference>
<evidence type="ECO:0008006" key="4">
    <source>
        <dbReference type="Google" id="ProtNLM"/>
    </source>
</evidence>
<dbReference type="RefSeq" id="WP_093968234.1">
    <property type="nucleotide sequence ID" value="NZ_FXYE01000002.1"/>
</dbReference>
<feature type="chain" id="PRO_5012669627" description="Invasion associated locus B family protein" evidence="1">
    <location>
        <begin position="24"/>
        <end position="178"/>
    </location>
</feature>
<protein>
    <recommendedName>
        <fullName evidence="4">Invasion associated locus B family protein</fullName>
    </recommendedName>
</protein>
<dbReference type="EMBL" id="FXYE01000002">
    <property type="protein sequence ID" value="SMX46655.1"/>
    <property type="molecule type" value="Genomic_DNA"/>
</dbReference>
<evidence type="ECO:0000313" key="2">
    <source>
        <dbReference type="EMBL" id="SMX46655.1"/>
    </source>
</evidence>
<dbReference type="AlphaFoldDB" id="A0A238KV36"/>
<keyword evidence="1" id="KW-0732">Signal</keyword>
<organism evidence="2 3">
    <name type="scientific">Actibacterium lipolyticum</name>
    <dbReference type="NCBI Taxonomy" id="1524263"/>
    <lineage>
        <taxon>Bacteria</taxon>
        <taxon>Pseudomonadati</taxon>
        <taxon>Pseudomonadota</taxon>
        <taxon>Alphaproteobacteria</taxon>
        <taxon>Rhodobacterales</taxon>
        <taxon>Roseobacteraceae</taxon>
        <taxon>Actibacterium</taxon>
    </lineage>
</organism>
<feature type="signal peptide" evidence="1">
    <location>
        <begin position="1"/>
        <end position="23"/>
    </location>
</feature>
<evidence type="ECO:0000313" key="3">
    <source>
        <dbReference type="Proteomes" id="UP000202922"/>
    </source>
</evidence>
<name>A0A238KV36_9RHOB</name>
<dbReference type="Pfam" id="PF06776">
    <property type="entry name" value="IalB"/>
    <property type="match status" value="1"/>
</dbReference>
<reference evidence="3" key="1">
    <citation type="submission" date="2017-05" db="EMBL/GenBank/DDBJ databases">
        <authorList>
            <person name="Rodrigo-Torres L."/>
            <person name="Arahal R. D."/>
            <person name="Lucena T."/>
        </authorList>
    </citation>
    <scope>NUCLEOTIDE SEQUENCE [LARGE SCALE GENOMIC DNA]</scope>
    <source>
        <strain evidence="3">CECT 8621</strain>
    </source>
</reference>
<keyword evidence="3" id="KW-1185">Reference proteome</keyword>
<dbReference type="Proteomes" id="UP000202922">
    <property type="component" value="Unassembled WGS sequence"/>
</dbReference>
<evidence type="ECO:0000256" key="1">
    <source>
        <dbReference type="SAM" id="SignalP"/>
    </source>
</evidence>
<accession>A0A238KV36</accession>
<dbReference type="OrthoDB" id="9806572at2"/>
<sequence>MTSLVKSGICAGLMALVAFGANAQESTNRVAVKTDWNVFAEPPAAPTECWGVAVPKETVNKDSSGRIKAVRRGEILLFVTYRPKSGVNGEVSFTGGYPFAPDSFVKMEIGDSSFELFTDGEWAWPASKGDDAKILTAMKRGATAVLTGRSARGTVTRDTFSLSGFTAATESADQFCGG</sequence>